<dbReference type="InterPro" id="IPR003593">
    <property type="entry name" value="AAA+_ATPase"/>
</dbReference>
<dbReference type="AlphaFoldDB" id="A0A2W5PP47"/>
<dbReference type="InterPro" id="IPR027417">
    <property type="entry name" value="P-loop_NTPase"/>
</dbReference>
<sequence>MASTPKIAMRDVKKAFGPKIVLDGVNLTIAPGESLVIIGGSGTGKSVTIKTILGLIKPDSGSIMVDGKEMTNCTSSERDAMMSKFGMLFQGAALFDSMRVWENVAFGLIQARKMDPKDAREIALKKLAQVGLASNVADLFPAELSGGMQKRVGLARAIATNPEIIFFDEPTTGLDPIMADVINDLIVDCVKDLGATALSITHDMASARKIADHVAMIHAGKIIWHGKVADLDHSGNPYVEQFIHGRAEGPITKHASFKSL</sequence>
<dbReference type="InterPro" id="IPR003439">
    <property type="entry name" value="ABC_transporter-like_ATP-bd"/>
</dbReference>
<dbReference type="GO" id="GO:0016887">
    <property type="term" value="F:ATP hydrolysis activity"/>
    <property type="evidence" value="ECO:0007669"/>
    <property type="project" value="InterPro"/>
</dbReference>
<dbReference type="Proteomes" id="UP000249417">
    <property type="component" value="Unassembled WGS sequence"/>
</dbReference>
<gene>
    <name evidence="5" type="ORF">DI551_05090</name>
</gene>
<evidence type="ECO:0000256" key="3">
    <source>
        <dbReference type="ARBA" id="ARBA00022840"/>
    </source>
</evidence>
<dbReference type="GO" id="GO:0005524">
    <property type="term" value="F:ATP binding"/>
    <property type="evidence" value="ECO:0007669"/>
    <property type="project" value="UniProtKB-KW"/>
</dbReference>
<dbReference type="Gene3D" id="3.40.50.300">
    <property type="entry name" value="P-loop containing nucleotide triphosphate hydrolases"/>
    <property type="match status" value="1"/>
</dbReference>
<dbReference type="PROSITE" id="PS50893">
    <property type="entry name" value="ABC_TRANSPORTER_2"/>
    <property type="match status" value="1"/>
</dbReference>
<dbReference type="SUPFAM" id="SSF52540">
    <property type="entry name" value="P-loop containing nucleoside triphosphate hydrolases"/>
    <property type="match status" value="1"/>
</dbReference>
<dbReference type="PROSITE" id="PS00211">
    <property type="entry name" value="ABC_TRANSPORTER_1"/>
    <property type="match status" value="1"/>
</dbReference>
<name>A0A2W5PP47_9BACT</name>
<accession>A0A2W5PP47</accession>
<dbReference type="SMART" id="SM00382">
    <property type="entry name" value="AAA"/>
    <property type="match status" value="1"/>
</dbReference>
<comment type="caution">
    <text evidence="5">The sequence shown here is derived from an EMBL/GenBank/DDBJ whole genome shotgun (WGS) entry which is preliminary data.</text>
</comment>
<protein>
    <submittedName>
        <fullName evidence="5">ABC transporter ATP-binding protein</fullName>
    </submittedName>
</protein>
<dbReference type="Pfam" id="PF00005">
    <property type="entry name" value="ABC_tran"/>
    <property type="match status" value="1"/>
</dbReference>
<organism evidence="5 6">
    <name type="scientific">Micavibrio aeruginosavorus</name>
    <dbReference type="NCBI Taxonomy" id="349221"/>
    <lineage>
        <taxon>Bacteria</taxon>
        <taxon>Pseudomonadati</taxon>
        <taxon>Bdellovibrionota</taxon>
        <taxon>Bdellovibrionia</taxon>
        <taxon>Bdellovibrionales</taxon>
        <taxon>Pseudobdellovibrionaceae</taxon>
        <taxon>Micavibrio</taxon>
    </lineage>
</organism>
<evidence type="ECO:0000256" key="1">
    <source>
        <dbReference type="ARBA" id="ARBA00022448"/>
    </source>
</evidence>
<keyword evidence="2" id="KW-0547">Nucleotide-binding</keyword>
<evidence type="ECO:0000259" key="4">
    <source>
        <dbReference type="PROSITE" id="PS50893"/>
    </source>
</evidence>
<keyword evidence="1" id="KW-0813">Transport</keyword>
<evidence type="ECO:0000313" key="6">
    <source>
        <dbReference type="Proteomes" id="UP000249417"/>
    </source>
</evidence>
<dbReference type="CDD" id="cd03261">
    <property type="entry name" value="ABC_Org_Solvent_Resistant"/>
    <property type="match status" value="1"/>
</dbReference>
<dbReference type="InterPro" id="IPR017871">
    <property type="entry name" value="ABC_transporter-like_CS"/>
</dbReference>
<dbReference type="PANTHER" id="PTHR43023:SF6">
    <property type="entry name" value="INTERMEMBRANE PHOSPHOLIPID TRANSPORT SYSTEM ATP-BINDING PROTEIN MLAF"/>
    <property type="match status" value="1"/>
</dbReference>
<feature type="domain" description="ABC transporter" evidence="4">
    <location>
        <begin position="7"/>
        <end position="243"/>
    </location>
</feature>
<evidence type="ECO:0000313" key="5">
    <source>
        <dbReference type="EMBL" id="PZQ46487.1"/>
    </source>
</evidence>
<evidence type="ECO:0000256" key="2">
    <source>
        <dbReference type="ARBA" id="ARBA00022741"/>
    </source>
</evidence>
<dbReference type="EMBL" id="QFQB01000026">
    <property type="protein sequence ID" value="PZQ46487.1"/>
    <property type="molecule type" value="Genomic_DNA"/>
</dbReference>
<keyword evidence="3 5" id="KW-0067">ATP-binding</keyword>
<reference evidence="5 6" key="1">
    <citation type="submission" date="2017-08" db="EMBL/GenBank/DDBJ databases">
        <title>Infants hospitalized years apart are colonized by the same room-sourced microbial strains.</title>
        <authorList>
            <person name="Brooks B."/>
            <person name="Olm M.R."/>
            <person name="Firek B.A."/>
            <person name="Baker R."/>
            <person name="Thomas B.C."/>
            <person name="Morowitz M.J."/>
            <person name="Banfield J.F."/>
        </authorList>
    </citation>
    <scope>NUCLEOTIDE SEQUENCE [LARGE SCALE GENOMIC DNA]</scope>
    <source>
        <strain evidence="5">S2_005_002_R2_29</strain>
    </source>
</reference>
<dbReference type="PANTHER" id="PTHR43023">
    <property type="entry name" value="PROTEIN TRIGALACTOSYLDIACYLGLYCEROL 3, CHLOROPLASTIC"/>
    <property type="match status" value="1"/>
</dbReference>
<proteinExistence type="predicted"/>